<dbReference type="InterPro" id="IPR013222">
    <property type="entry name" value="Glyco_hyd_98_carb-bd"/>
</dbReference>
<evidence type="ECO:0000313" key="4">
    <source>
        <dbReference type="Proteomes" id="UP001589646"/>
    </source>
</evidence>
<reference evidence="3 4" key="1">
    <citation type="submission" date="2024-09" db="EMBL/GenBank/DDBJ databases">
        <authorList>
            <person name="Sun Q."/>
            <person name="Mori K."/>
        </authorList>
    </citation>
    <scope>NUCLEOTIDE SEQUENCE [LARGE SCALE GENOMIC DNA]</scope>
    <source>
        <strain evidence="3 4">JCM 3323</strain>
    </source>
</reference>
<keyword evidence="1" id="KW-0472">Membrane</keyword>
<feature type="transmembrane region" description="Helical" evidence="1">
    <location>
        <begin position="21"/>
        <end position="46"/>
    </location>
</feature>
<dbReference type="InterPro" id="IPR008979">
    <property type="entry name" value="Galactose-bd-like_sf"/>
</dbReference>
<keyword evidence="1" id="KW-0812">Transmembrane</keyword>
<evidence type="ECO:0000259" key="2">
    <source>
        <dbReference type="Pfam" id="PF08305"/>
    </source>
</evidence>
<dbReference type="EMBL" id="JBHMCE010000002">
    <property type="protein sequence ID" value="MFB9526560.1"/>
    <property type="molecule type" value="Genomic_DNA"/>
</dbReference>
<accession>A0ABV5PTQ4</accession>
<dbReference type="Gene3D" id="2.60.120.1060">
    <property type="entry name" value="NPCBM/NEW2 domain"/>
    <property type="match status" value="1"/>
</dbReference>
<dbReference type="Pfam" id="PF08305">
    <property type="entry name" value="NPCBM"/>
    <property type="match status" value="1"/>
</dbReference>
<proteinExistence type="predicted"/>
<sequence length="242" mass="25159">MARQKAEESPADKDHRYPGKIVLFTGGLTFLGTMVSAVAVVVAAVINAPDTVRDVLGDNVVVTHTVTATATVTPSGTASPGEADSFPHGAEVALSTRKALTRVGCGETGFNRTEGYWNDRSDLIGGAVNPAPGIGCDVMDGKSASGTLDFLVPNGATEFTAEVGIDRESPNTSPQVEFSVLGLDGQVLAKQAATYTTSATVTARISGTPRITLKILVLKSDGTSMDNSFRVAWISPRFKLGT</sequence>
<feature type="domain" description="Glycosyl hydrolase family 98 putative carbohydrate-binding module" evidence="2">
    <location>
        <begin position="143"/>
        <end position="238"/>
    </location>
</feature>
<comment type="caution">
    <text evidence="3">The sequence shown here is derived from an EMBL/GenBank/DDBJ whole genome shotgun (WGS) entry which is preliminary data.</text>
</comment>
<keyword evidence="4" id="KW-1185">Reference proteome</keyword>
<dbReference type="RefSeq" id="WP_346123695.1">
    <property type="nucleotide sequence ID" value="NZ_BAAAXC010000014.1"/>
</dbReference>
<evidence type="ECO:0000256" key="1">
    <source>
        <dbReference type="SAM" id="Phobius"/>
    </source>
</evidence>
<dbReference type="SUPFAM" id="SSF49785">
    <property type="entry name" value="Galactose-binding domain-like"/>
    <property type="match status" value="1"/>
</dbReference>
<gene>
    <name evidence="3" type="ORF">ACFFRN_08025</name>
</gene>
<name>A0ABV5PTQ4_9ACTN</name>
<dbReference type="Proteomes" id="UP001589646">
    <property type="component" value="Unassembled WGS sequence"/>
</dbReference>
<evidence type="ECO:0000313" key="3">
    <source>
        <dbReference type="EMBL" id="MFB9526560.1"/>
    </source>
</evidence>
<organism evidence="3 4">
    <name type="scientific">Nonomuraea roseola</name>
    <dbReference type="NCBI Taxonomy" id="46179"/>
    <lineage>
        <taxon>Bacteria</taxon>
        <taxon>Bacillati</taxon>
        <taxon>Actinomycetota</taxon>
        <taxon>Actinomycetes</taxon>
        <taxon>Streptosporangiales</taxon>
        <taxon>Streptosporangiaceae</taxon>
        <taxon>Nonomuraea</taxon>
    </lineage>
</organism>
<keyword evidence="1" id="KW-1133">Transmembrane helix</keyword>
<dbReference type="InterPro" id="IPR038637">
    <property type="entry name" value="NPCBM_sf"/>
</dbReference>
<protein>
    <submittedName>
        <fullName evidence="3">NPCBM/NEW2 domain-containing protein</fullName>
    </submittedName>
</protein>